<gene>
    <name evidence="1" type="ORF">BDN72DRAFT_842004</name>
</gene>
<sequence>MTTTMTTATLTRRQPRPTTATFWVPSEFVVLSPSLLLLAIPTPKDCFPLIHLFFF</sequence>
<evidence type="ECO:0000313" key="2">
    <source>
        <dbReference type="Proteomes" id="UP000308600"/>
    </source>
</evidence>
<accession>A0ACD3ARZ0</accession>
<dbReference type="EMBL" id="ML208355">
    <property type="protein sequence ID" value="TFK68312.1"/>
    <property type="molecule type" value="Genomic_DNA"/>
</dbReference>
<evidence type="ECO:0000313" key="1">
    <source>
        <dbReference type="EMBL" id="TFK68312.1"/>
    </source>
</evidence>
<name>A0ACD3ARZ0_9AGAR</name>
<keyword evidence="2" id="KW-1185">Reference proteome</keyword>
<dbReference type="Proteomes" id="UP000308600">
    <property type="component" value="Unassembled WGS sequence"/>
</dbReference>
<organism evidence="1 2">
    <name type="scientific">Pluteus cervinus</name>
    <dbReference type="NCBI Taxonomy" id="181527"/>
    <lineage>
        <taxon>Eukaryota</taxon>
        <taxon>Fungi</taxon>
        <taxon>Dikarya</taxon>
        <taxon>Basidiomycota</taxon>
        <taxon>Agaricomycotina</taxon>
        <taxon>Agaricomycetes</taxon>
        <taxon>Agaricomycetidae</taxon>
        <taxon>Agaricales</taxon>
        <taxon>Pluteineae</taxon>
        <taxon>Pluteaceae</taxon>
        <taxon>Pluteus</taxon>
    </lineage>
</organism>
<reference evidence="1 2" key="1">
    <citation type="journal article" date="2019" name="Nat. Ecol. Evol.">
        <title>Megaphylogeny resolves global patterns of mushroom evolution.</title>
        <authorList>
            <person name="Varga T."/>
            <person name="Krizsan K."/>
            <person name="Foldi C."/>
            <person name="Dima B."/>
            <person name="Sanchez-Garcia M."/>
            <person name="Sanchez-Ramirez S."/>
            <person name="Szollosi G.J."/>
            <person name="Szarkandi J.G."/>
            <person name="Papp V."/>
            <person name="Albert L."/>
            <person name="Andreopoulos W."/>
            <person name="Angelini C."/>
            <person name="Antonin V."/>
            <person name="Barry K.W."/>
            <person name="Bougher N.L."/>
            <person name="Buchanan P."/>
            <person name="Buyck B."/>
            <person name="Bense V."/>
            <person name="Catcheside P."/>
            <person name="Chovatia M."/>
            <person name="Cooper J."/>
            <person name="Damon W."/>
            <person name="Desjardin D."/>
            <person name="Finy P."/>
            <person name="Geml J."/>
            <person name="Haridas S."/>
            <person name="Hughes K."/>
            <person name="Justo A."/>
            <person name="Karasinski D."/>
            <person name="Kautmanova I."/>
            <person name="Kiss B."/>
            <person name="Kocsube S."/>
            <person name="Kotiranta H."/>
            <person name="LaButti K.M."/>
            <person name="Lechner B.E."/>
            <person name="Liimatainen K."/>
            <person name="Lipzen A."/>
            <person name="Lukacs Z."/>
            <person name="Mihaltcheva S."/>
            <person name="Morgado L.N."/>
            <person name="Niskanen T."/>
            <person name="Noordeloos M.E."/>
            <person name="Ohm R.A."/>
            <person name="Ortiz-Santana B."/>
            <person name="Ovrebo C."/>
            <person name="Racz N."/>
            <person name="Riley R."/>
            <person name="Savchenko A."/>
            <person name="Shiryaev A."/>
            <person name="Soop K."/>
            <person name="Spirin V."/>
            <person name="Szebenyi C."/>
            <person name="Tomsovsky M."/>
            <person name="Tulloss R.E."/>
            <person name="Uehling J."/>
            <person name="Grigoriev I.V."/>
            <person name="Vagvolgyi C."/>
            <person name="Papp T."/>
            <person name="Martin F.M."/>
            <person name="Miettinen O."/>
            <person name="Hibbett D.S."/>
            <person name="Nagy L.G."/>
        </authorList>
    </citation>
    <scope>NUCLEOTIDE SEQUENCE [LARGE SCALE GENOMIC DNA]</scope>
    <source>
        <strain evidence="1 2">NL-1719</strain>
    </source>
</reference>
<proteinExistence type="predicted"/>
<protein>
    <submittedName>
        <fullName evidence="1">Uncharacterized protein</fullName>
    </submittedName>
</protein>